<accession>A0A401SU02</accession>
<name>A0A401SU02_CHIPU</name>
<dbReference type="Pfam" id="PF04547">
    <property type="entry name" value="Anoctamin"/>
    <property type="match status" value="1"/>
</dbReference>
<evidence type="ECO:0000259" key="7">
    <source>
        <dbReference type="Pfam" id="PF04547"/>
    </source>
</evidence>
<dbReference type="InterPro" id="IPR049452">
    <property type="entry name" value="Anoctamin_TM"/>
</dbReference>
<evidence type="ECO:0000256" key="4">
    <source>
        <dbReference type="ARBA" id="ARBA00022989"/>
    </source>
</evidence>
<dbReference type="GO" id="GO:0061588">
    <property type="term" value="P:calcium activated phospholipid scrambling"/>
    <property type="evidence" value="ECO:0007669"/>
    <property type="project" value="TreeGrafter"/>
</dbReference>
<gene>
    <name evidence="8" type="ORF">chiPu_0012342</name>
</gene>
<dbReference type="Proteomes" id="UP000287033">
    <property type="component" value="Unassembled WGS sequence"/>
</dbReference>
<protein>
    <recommendedName>
        <fullName evidence="6">Anoctamin</fullName>
    </recommendedName>
</protein>
<keyword evidence="3" id="KW-0812">Transmembrane</keyword>
<keyword evidence="4" id="KW-1133">Transmembrane helix</keyword>
<dbReference type="PANTHER" id="PTHR12308:SF22">
    <property type="entry name" value="ANOCTAMIN-7"/>
    <property type="match status" value="1"/>
</dbReference>
<evidence type="ECO:0000256" key="2">
    <source>
        <dbReference type="ARBA" id="ARBA00009671"/>
    </source>
</evidence>
<dbReference type="EMBL" id="BEZZ01000549">
    <property type="protein sequence ID" value="GCC33871.1"/>
    <property type="molecule type" value="Genomic_DNA"/>
</dbReference>
<proteinExistence type="inferred from homology"/>
<dbReference type="PANTHER" id="PTHR12308">
    <property type="entry name" value="ANOCTAMIN"/>
    <property type="match status" value="1"/>
</dbReference>
<dbReference type="GO" id="GO:0005254">
    <property type="term" value="F:chloride channel activity"/>
    <property type="evidence" value="ECO:0007669"/>
    <property type="project" value="TreeGrafter"/>
</dbReference>
<evidence type="ECO:0000313" key="8">
    <source>
        <dbReference type="EMBL" id="GCC33871.1"/>
    </source>
</evidence>
<keyword evidence="5" id="KW-0472">Membrane</keyword>
<evidence type="ECO:0000256" key="3">
    <source>
        <dbReference type="ARBA" id="ARBA00022692"/>
    </source>
</evidence>
<comment type="similarity">
    <text evidence="2 6">Belongs to the anoctamin family.</text>
</comment>
<dbReference type="InterPro" id="IPR007632">
    <property type="entry name" value="Anoctamin"/>
</dbReference>
<evidence type="ECO:0000313" key="9">
    <source>
        <dbReference type="Proteomes" id="UP000287033"/>
    </source>
</evidence>
<dbReference type="OMA" id="VNQEEEC"/>
<dbReference type="GO" id="GO:0005886">
    <property type="term" value="C:plasma membrane"/>
    <property type="evidence" value="ECO:0007669"/>
    <property type="project" value="TreeGrafter"/>
</dbReference>
<evidence type="ECO:0000256" key="5">
    <source>
        <dbReference type="ARBA" id="ARBA00023136"/>
    </source>
</evidence>
<comment type="subcellular location">
    <subcellularLocation>
        <location evidence="1 6">Membrane</location>
        <topology evidence="1 6">Multi-pass membrane protein</topology>
    </subcellularLocation>
</comment>
<keyword evidence="9" id="KW-1185">Reference proteome</keyword>
<sequence>MQHTPLPQAFLIAFTSDFLPRQYYQYVHQNNLTGYTDFTLAHSTSTSFNQQHSNITCRYRDFRDPSGEFSLTYWKLLAIRLAFVFVFEHVVFFIVRLIDLLVPDIPESVEIKVKRERYLAKQALAENQVFLEQSESSNGFVSPRLSDTRAAVDKHNLPAIPEDAPV</sequence>
<evidence type="ECO:0000256" key="1">
    <source>
        <dbReference type="ARBA" id="ARBA00004141"/>
    </source>
</evidence>
<comment type="caution">
    <text evidence="8">The sequence shown here is derived from an EMBL/GenBank/DDBJ whole genome shotgun (WGS) entry which is preliminary data.</text>
</comment>
<feature type="domain" description="Anoctamin transmembrane" evidence="7">
    <location>
        <begin position="8"/>
        <end position="116"/>
    </location>
</feature>
<evidence type="ECO:0000256" key="6">
    <source>
        <dbReference type="RuleBase" id="RU280814"/>
    </source>
</evidence>
<dbReference type="OrthoDB" id="296386at2759"/>
<reference evidence="8 9" key="1">
    <citation type="journal article" date="2018" name="Nat. Ecol. Evol.">
        <title>Shark genomes provide insights into elasmobranch evolution and the origin of vertebrates.</title>
        <authorList>
            <person name="Hara Y"/>
            <person name="Yamaguchi K"/>
            <person name="Onimaru K"/>
            <person name="Kadota M"/>
            <person name="Koyanagi M"/>
            <person name="Keeley SD"/>
            <person name="Tatsumi K"/>
            <person name="Tanaka K"/>
            <person name="Motone F"/>
            <person name="Kageyama Y"/>
            <person name="Nozu R"/>
            <person name="Adachi N"/>
            <person name="Nishimura O"/>
            <person name="Nakagawa R"/>
            <person name="Tanegashima C"/>
            <person name="Kiyatake I"/>
            <person name="Matsumoto R"/>
            <person name="Murakumo K"/>
            <person name="Nishida K"/>
            <person name="Terakita A"/>
            <person name="Kuratani S"/>
            <person name="Sato K"/>
            <person name="Hyodo S Kuraku.S."/>
        </authorList>
    </citation>
    <scope>NUCLEOTIDE SEQUENCE [LARGE SCALE GENOMIC DNA]</scope>
</reference>
<organism evidence="8 9">
    <name type="scientific">Chiloscyllium punctatum</name>
    <name type="common">Brownbanded bambooshark</name>
    <name type="synonym">Hemiscyllium punctatum</name>
    <dbReference type="NCBI Taxonomy" id="137246"/>
    <lineage>
        <taxon>Eukaryota</taxon>
        <taxon>Metazoa</taxon>
        <taxon>Chordata</taxon>
        <taxon>Craniata</taxon>
        <taxon>Vertebrata</taxon>
        <taxon>Chondrichthyes</taxon>
        <taxon>Elasmobranchii</taxon>
        <taxon>Galeomorphii</taxon>
        <taxon>Galeoidea</taxon>
        <taxon>Orectolobiformes</taxon>
        <taxon>Hemiscylliidae</taxon>
        <taxon>Chiloscyllium</taxon>
    </lineage>
</organism>
<dbReference type="AlphaFoldDB" id="A0A401SU02"/>